<organism evidence="1">
    <name type="scientific">marine sediment metagenome</name>
    <dbReference type="NCBI Taxonomy" id="412755"/>
    <lineage>
        <taxon>unclassified sequences</taxon>
        <taxon>metagenomes</taxon>
        <taxon>ecological metagenomes</taxon>
    </lineage>
</organism>
<sequence length="153" mass="16417">MPTQNDFFSADQAEVWVQPDGPNTAVYLLPCANSDSIDAPGSDVTTRMCRTANGWTVSHRSRGIPGAATMSIEVYMSAVQSWLSKQKDRGCEIPVYLTHGACPTQVFLNYDVVDMLRGGVITNKSGSGFARGKGDEGEGAADAAMRSYDLSGW</sequence>
<feature type="non-terminal residue" evidence="1">
    <location>
        <position position="153"/>
    </location>
</feature>
<gene>
    <name evidence="1" type="ORF">S01H1_40748</name>
</gene>
<accession>X0V7Q1</accession>
<dbReference type="AlphaFoldDB" id="X0V7Q1"/>
<reference evidence="1" key="1">
    <citation type="journal article" date="2014" name="Front. Microbiol.">
        <title>High frequency of phylogenetically diverse reductive dehalogenase-homologous genes in deep subseafloor sedimentary metagenomes.</title>
        <authorList>
            <person name="Kawai M."/>
            <person name="Futagami T."/>
            <person name="Toyoda A."/>
            <person name="Takaki Y."/>
            <person name="Nishi S."/>
            <person name="Hori S."/>
            <person name="Arai W."/>
            <person name="Tsubouchi T."/>
            <person name="Morono Y."/>
            <person name="Uchiyama I."/>
            <person name="Ito T."/>
            <person name="Fujiyama A."/>
            <person name="Inagaki F."/>
            <person name="Takami H."/>
        </authorList>
    </citation>
    <scope>NUCLEOTIDE SEQUENCE</scope>
    <source>
        <strain evidence="1">Expedition CK06-06</strain>
    </source>
</reference>
<protein>
    <submittedName>
        <fullName evidence="1">Uncharacterized protein</fullName>
    </submittedName>
</protein>
<evidence type="ECO:0000313" key="1">
    <source>
        <dbReference type="EMBL" id="GAG08488.1"/>
    </source>
</evidence>
<proteinExistence type="predicted"/>
<comment type="caution">
    <text evidence="1">The sequence shown here is derived from an EMBL/GenBank/DDBJ whole genome shotgun (WGS) entry which is preliminary data.</text>
</comment>
<name>X0V7Q1_9ZZZZ</name>
<dbReference type="EMBL" id="BARS01025813">
    <property type="protein sequence ID" value="GAG08488.1"/>
    <property type="molecule type" value="Genomic_DNA"/>
</dbReference>